<dbReference type="RefSeq" id="WP_251932239.1">
    <property type="nucleotide sequence ID" value="NZ_CP098747.1"/>
</dbReference>
<keyword evidence="5" id="KW-0067">ATP-binding</keyword>
<evidence type="ECO:0000256" key="5">
    <source>
        <dbReference type="ARBA" id="ARBA00022840"/>
    </source>
</evidence>
<dbReference type="InterPro" id="IPR012340">
    <property type="entry name" value="NA-bd_OB-fold"/>
</dbReference>
<evidence type="ECO:0000313" key="11">
    <source>
        <dbReference type="EMBL" id="USG59518.1"/>
    </source>
</evidence>
<dbReference type="Pfam" id="PF00270">
    <property type="entry name" value="DEAD"/>
    <property type="match status" value="1"/>
</dbReference>
<dbReference type="Proteomes" id="UP001056291">
    <property type="component" value="Chromosome"/>
</dbReference>
<dbReference type="PANTHER" id="PTHR47964:SF1">
    <property type="entry name" value="ATP-DEPENDENT DNA HELICASE HOMOLOG RECG, CHLOROPLASTIC"/>
    <property type="match status" value="1"/>
</dbReference>
<sequence length="697" mass="77562">MRPEILFSLFNPVNKLAGIGPRLSKLIEKAAGPNLIDLTWHLPTGLVTRENLEMLSPEFVDREVLLVVDVLKHIPSRNRRAPYRINCLIGEENLTLVFFNGREDYLRRQLPEGEKRKISGKLEDFNGAYQMTHPDHIATLAEESSIPLFEPVYPLTAGLTNQTFIKANRQIFPSLPDLPEWNDQPLLLREDWSEWKESIVKAHSPTSEADFDRTNPARERLAYDELLANQLALELVRRSMKRKPGRALHGDGALLKEVRKALSFSLTSAQESALDEIISDMGAPHRMLRLLQGDVGSGKTAVALLAMIRAVEAGAQATIMAPTEILARQHFASIEPLATQIGLNCVLITGRLKGKKRDVILADLASGTVNLVIGTHALFQEDVAFYDLGLAIIDEQHRFGVHQRLALSDKGRKENGGVDVLVMTATPIPRTLALTAYGDMDVSIIAEKPPGRKPIDTRALSIERLDSVAEGLSRKLQTGERIYWVCPLVEESEVLEVAAAEERFEYLKHLYGDQVGLIHGRMKSDLKDETMHSFMSGEIKILVATTVIEVGVDVPEATVMIIEHSERFGLAQLHQLRGRVGRGGLPGSCLLLYVSPLGETQKARLAIMRETEDGFQIAEEDLRLRGAGELLGTRQSGLPVFRLADLQSHSRLLSIARDDARLILEKDETLSTDRGQALRVLLYLFERDNAIKYLNSG</sequence>
<dbReference type="InterPro" id="IPR027417">
    <property type="entry name" value="P-loop_NTPase"/>
</dbReference>
<feature type="domain" description="Helicase ATP-binding" evidence="9">
    <location>
        <begin position="280"/>
        <end position="445"/>
    </location>
</feature>
<evidence type="ECO:0000256" key="2">
    <source>
        <dbReference type="ARBA" id="ARBA00022763"/>
    </source>
</evidence>
<dbReference type="Gene3D" id="2.40.50.140">
    <property type="entry name" value="Nucleic acid-binding proteins"/>
    <property type="match status" value="1"/>
</dbReference>
<dbReference type="PROSITE" id="PS51194">
    <property type="entry name" value="HELICASE_CTER"/>
    <property type="match status" value="1"/>
</dbReference>
<protein>
    <recommendedName>
        <fullName evidence="8">Probable DNA 3'-5' helicase RecG</fullName>
    </recommendedName>
</protein>
<dbReference type="PROSITE" id="PS51192">
    <property type="entry name" value="HELICASE_ATP_BIND_1"/>
    <property type="match status" value="1"/>
</dbReference>
<dbReference type="InterPro" id="IPR047112">
    <property type="entry name" value="RecG/Mfd"/>
</dbReference>
<keyword evidence="2" id="KW-0227">DNA damage</keyword>
<proteinExistence type="predicted"/>
<dbReference type="InterPro" id="IPR011545">
    <property type="entry name" value="DEAD/DEAH_box_helicase_dom"/>
</dbReference>
<dbReference type="Pfam" id="PF00271">
    <property type="entry name" value="Helicase_C"/>
    <property type="match status" value="1"/>
</dbReference>
<dbReference type="InterPro" id="IPR014001">
    <property type="entry name" value="Helicase_ATP-bd"/>
</dbReference>
<accession>A0ABY4VX59</accession>
<dbReference type="NCBIfam" id="NF008165">
    <property type="entry name" value="PRK10917.1-3"/>
    <property type="match status" value="1"/>
</dbReference>
<evidence type="ECO:0000256" key="3">
    <source>
        <dbReference type="ARBA" id="ARBA00022801"/>
    </source>
</evidence>
<keyword evidence="7" id="KW-0234">DNA repair</keyword>
<keyword evidence="1" id="KW-0547">Nucleotide-binding</keyword>
<keyword evidence="6" id="KW-0238">DNA-binding</keyword>
<feature type="domain" description="Helicase C-terminal" evidence="10">
    <location>
        <begin position="478"/>
        <end position="623"/>
    </location>
</feature>
<dbReference type="CDD" id="cd04488">
    <property type="entry name" value="RecG_wedge_OBF"/>
    <property type="match status" value="1"/>
</dbReference>
<evidence type="ECO:0000256" key="6">
    <source>
        <dbReference type="ARBA" id="ARBA00023125"/>
    </source>
</evidence>
<evidence type="ECO:0000313" key="12">
    <source>
        <dbReference type="Proteomes" id="UP001056291"/>
    </source>
</evidence>
<dbReference type="InterPro" id="IPR033454">
    <property type="entry name" value="RecG_wedge"/>
</dbReference>
<gene>
    <name evidence="11" type="primary">recG</name>
    <name evidence="11" type="ORF">NBZ79_09990</name>
</gene>
<dbReference type="SMART" id="SM00487">
    <property type="entry name" value="DEXDc"/>
    <property type="match status" value="1"/>
</dbReference>
<evidence type="ECO:0000256" key="8">
    <source>
        <dbReference type="ARBA" id="ARBA00049819"/>
    </source>
</evidence>
<evidence type="ECO:0000259" key="10">
    <source>
        <dbReference type="PROSITE" id="PS51194"/>
    </source>
</evidence>
<dbReference type="SUPFAM" id="SSF50249">
    <property type="entry name" value="Nucleic acid-binding proteins"/>
    <property type="match status" value="1"/>
</dbReference>
<dbReference type="GO" id="GO:0016787">
    <property type="term" value="F:hydrolase activity"/>
    <property type="evidence" value="ECO:0007669"/>
    <property type="project" value="UniProtKB-KW"/>
</dbReference>
<dbReference type="CDD" id="cd17992">
    <property type="entry name" value="DEXHc_RecG"/>
    <property type="match status" value="1"/>
</dbReference>
<reference evidence="11" key="1">
    <citation type="submission" date="2022-06" db="EMBL/GenBank/DDBJ databases">
        <title>Sneathiella actinostolidae sp. nov., isolated from a sea anemonein the Western Pacific Ocean.</title>
        <authorList>
            <person name="Wei M.J."/>
        </authorList>
    </citation>
    <scope>NUCLEOTIDE SEQUENCE</scope>
    <source>
        <strain evidence="11">PHK-P5</strain>
    </source>
</reference>
<dbReference type="SUPFAM" id="SSF52540">
    <property type="entry name" value="P-loop containing nucleoside triphosphate hydrolases"/>
    <property type="match status" value="2"/>
</dbReference>
<organism evidence="11 12">
    <name type="scientific">Sneathiella marina</name>
    <dbReference type="NCBI Taxonomy" id="2950108"/>
    <lineage>
        <taxon>Bacteria</taxon>
        <taxon>Pseudomonadati</taxon>
        <taxon>Pseudomonadota</taxon>
        <taxon>Alphaproteobacteria</taxon>
        <taxon>Sneathiellales</taxon>
        <taxon>Sneathiellaceae</taxon>
        <taxon>Sneathiella</taxon>
    </lineage>
</organism>
<keyword evidence="4 11" id="KW-0347">Helicase</keyword>
<evidence type="ECO:0000256" key="7">
    <source>
        <dbReference type="ARBA" id="ARBA00023204"/>
    </source>
</evidence>
<dbReference type="GO" id="GO:0003678">
    <property type="term" value="F:DNA helicase activity"/>
    <property type="evidence" value="ECO:0007669"/>
    <property type="project" value="UniProtKB-EC"/>
</dbReference>
<dbReference type="NCBIfam" id="NF008168">
    <property type="entry name" value="PRK10917.2-2"/>
    <property type="match status" value="1"/>
</dbReference>
<dbReference type="Pfam" id="PF19833">
    <property type="entry name" value="RecG_dom3_C"/>
    <property type="match status" value="1"/>
</dbReference>
<evidence type="ECO:0000256" key="1">
    <source>
        <dbReference type="ARBA" id="ARBA00022741"/>
    </source>
</evidence>
<evidence type="ECO:0000259" key="9">
    <source>
        <dbReference type="PROSITE" id="PS51192"/>
    </source>
</evidence>
<dbReference type="InterPro" id="IPR045562">
    <property type="entry name" value="RecG_dom3_C"/>
</dbReference>
<dbReference type="PANTHER" id="PTHR47964">
    <property type="entry name" value="ATP-DEPENDENT DNA HELICASE HOMOLOG RECG, CHLOROPLASTIC"/>
    <property type="match status" value="1"/>
</dbReference>
<dbReference type="InterPro" id="IPR001650">
    <property type="entry name" value="Helicase_C-like"/>
</dbReference>
<dbReference type="SMART" id="SM00490">
    <property type="entry name" value="HELICc"/>
    <property type="match status" value="1"/>
</dbReference>
<dbReference type="Gene3D" id="3.40.50.300">
    <property type="entry name" value="P-loop containing nucleotide triphosphate hydrolases"/>
    <property type="match status" value="2"/>
</dbReference>
<evidence type="ECO:0000256" key="4">
    <source>
        <dbReference type="ARBA" id="ARBA00022806"/>
    </source>
</evidence>
<keyword evidence="12" id="KW-1185">Reference proteome</keyword>
<dbReference type="EMBL" id="CP098747">
    <property type="protein sequence ID" value="USG59518.1"/>
    <property type="molecule type" value="Genomic_DNA"/>
</dbReference>
<keyword evidence="3 11" id="KW-0378">Hydrolase</keyword>
<name>A0ABY4VX59_9PROT</name>
<dbReference type="Pfam" id="PF17191">
    <property type="entry name" value="RecG_wedge"/>
    <property type="match status" value="1"/>
</dbReference>
<dbReference type="NCBIfam" id="NF008164">
    <property type="entry name" value="PRK10917.1-2"/>
    <property type="match status" value="1"/>
</dbReference>